<proteinExistence type="predicted"/>
<dbReference type="EMBL" id="LRGB01023842">
    <property type="protein sequence ID" value="KZR96737.1"/>
    <property type="molecule type" value="Genomic_DNA"/>
</dbReference>
<sequence length="63" mass="7198">RDTHFYLIEELTSSNSNNVPHLRLQCLPYRWIWWVATSITIGSSLQHSPPGALSRTSNLGYLV</sequence>
<reference evidence="1 2" key="1">
    <citation type="submission" date="2016-03" db="EMBL/GenBank/DDBJ databases">
        <title>EvidentialGene: Evidence-directed Construction of Genes on Genomes.</title>
        <authorList>
            <person name="Gilbert D.G."/>
            <person name="Choi J.-H."/>
            <person name="Mockaitis K."/>
            <person name="Colbourne J."/>
            <person name="Pfrender M."/>
        </authorList>
    </citation>
    <scope>NUCLEOTIDE SEQUENCE [LARGE SCALE GENOMIC DNA]</scope>
    <source>
        <strain evidence="1 2">Xinb3</strain>
        <tissue evidence="1">Complete organism</tissue>
    </source>
</reference>
<dbReference type="AlphaFoldDB" id="A0A164EFQ6"/>
<comment type="caution">
    <text evidence="1">The sequence shown here is derived from an EMBL/GenBank/DDBJ whole genome shotgun (WGS) entry which is preliminary data.</text>
</comment>
<gene>
    <name evidence="1" type="ORF">APZ42_008753</name>
</gene>
<organism evidence="1 2">
    <name type="scientific">Daphnia magna</name>
    <dbReference type="NCBI Taxonomy" id="35525"/>
    <lineage>
        <taxon>Eukaryota</taxon>
        <taxon>Metazoa</taxon>
        <taxon>Ecdysozoa</taxon>
        <taxon>Arthropoda</taxon>
        <taxon>Crustacea</taxon>
        <taxon>Branchiopoda</taxon>
        <taxon>Diplostraca</taxon>
        <taxon>Cladocera</taxon>
        <taxon>Anomopoda</taxon>
        <taxon>Daphniidae</taxon>
        <taxon>Daphnia</taxon>
    </lineage>
</organism>
<evidence type="ECO:0000313" key="2">
    <source>
        <dbReference type="Proteomes" id="UP000076858"/>
    </source>
</evidence>
<accession>A0A164EFQ6</accession>
<protein>
    <submittedName>
        <fullName evidence="1">Uncharacterized protein</fullName>
    </submittedName>
</protein>
<feature type="non-terminal residue" evidence="1">
    <location>
        <position position="1"/>
    </location>
</feature>
<evidence type="ECO:0000313" key="1">
    <source>
        <dbReference type="EMBL" id="KZR96737.1"/>
    </source>
</evidence>
<dbReference type="Proteomes" id="UP000076858">
    <property type="component" value="Unassembled WGS sequence"/>
</dbReference>
<name>A0A164EFQ6_9CRUS</name>
<keyword evidence="2" id="KW-1185">Reference proteome</keyword>